<organism evidence="3 4">
    <name type="scientific">Gordonia soli NBRC 108243</name>
    <dbReference type="NCBI Taxonomy" id="1223545"/>
    <lineage>
        <taxon>Bacteria</taxon>
        <taxon>Bacillati</taxon>
        <taxon>Actinomycetota</taxon>
        <taxon>Actinomycetes</taxon>
        <taxon>Mycobacteriales</taxon>
        <taxon>Gordoniaceae</taxon>
        <taxon>Gordonia</taxon>
    </lineage>
</organism>
<feature type="region of interest" description="Disordered" evidence="1">
    <location>
        <begin position="144"/>
        <end position="174"/>
    </location>
</feature>
<keyword evidence="2" id="KW-1133">Transmembrane helix</keyword>
<evidence type="ECO:0000256" key="1">
    <source>
        <dbReference type="SAM" id="MobiDB-lite"/>
    </source>
</evidence>
<evidence type="ECO:0000313" key="3">
    <source>
        <dbReference type="EMBL" id="GAC67367.1"/>
    </source>
</evidence>
<dbReference type="RefSeq" id="WP_007618461.1">
    <property type="nucleotide sequence ID" value="NZ_BANX01000007.1"/>
</dbReference>
<dbReference type="STRING" id="1223545.GS4_07_01160"/>
<keyword evidence="2" id="KW-0812">Transmembrane</keyword>
<accession>M0QIX6</accession>
<keyword evidence="4" id="KW-1185">Reference proteome</keyword>
<evidence type="ECO:0000313" key="4">
    <source>
        <dbReference type="Proteomes" id="UP000011666"/>
    </source>
</evidence>
<sequence length="174" mass="17461">MSSAALFAARVRGVAVGAASGAAALPAHGMGGGHLPSTGPLVVLVGASAAIGLLTSARPSARLTTLVAYLVAGQFAAHLMMSTTAGHLHEFVPTPTMLGGHLLVAVVVGLAARTAEHLVRVAVASIRRLLRLVSAGARPISRVRFDTRSTPSRRRGVLSSGGGTRGPPRAASLA</sequence>
<proteinExistence type="predicted"/>
<protein>
    <submittedName>
        <fullName evidence="3">Uncharacterized protein</fullName>
    </submittedName>
</protein>
<gene>
    <name evidence="3" type="ORF">GS4_07_01160</name>
</gene>
<reference evidence="3 4" key="1">
    <citation type="submission" date="2013-01" db="EMBL/GenBank/DDBJ databases">
        <title>Whole genome shotgun sequence of Gordonia soli NBRC 108243.</title>
        <authorList>
            <person name="Isaki-Nakamura S."/>
            <person name="Hosoyama A."/>
            <person name="Tsuchikane K."/>
            <person name="Ando Y."/>
            <person name="Baba S."/>
            <person name="Ohji S."/>
            <person name="Hamada M."/>
            <person name="Tamura T."/>
            <person name="Yamazoe A."/>
            <person name="Yamazaki S."/>
            <person name="Fujita N."/>
        </authorList>
    </citation>
    <scope>NUCLEOTIDE SEQUENCE [LARGE SCALE GENOMIC DNA]</scope>
    <source>
        <strain evidence="3 4">NBRC 108243</strain>
    </source>
</reference>
<dbReference type="EMBL" id="BANX01000007">
    <property type="protein sequence ID" value="GAC67367.1"/>
    <property type="molecule type" value="Genomic_DNA"/>
</dbReference>
<feature type="transmembrane region" description="Helical" evidence="2">
    <location>
        <begin position="66"/>
        <end position="85"/>
    </location>
</feature>
<comment type="caution">
    <text evidence="3">The sequence shown here is derived from an EMBL/GenBank/DDBJ whole genome shotgun (WGS) entry which is preliminary data.</text>
</comment>
<evidence type="ECO:0000256" key="2">
    <source>
        <dbReference type="SAM" id="Phobius"/>
    </source>
</evidence>
<keyword evidence="2" id="KW-0472">Membrane</keyword>
<feature type="transmembrane region" description="Helical" evidence="2">
    <location>
        <begin position="91"/>
        <end position="112"/>
    </location>
</feature>
<name>M0QIX6_9ACTN</name>
<dbReference type="Proteomes" id="UP000011666">
    <property type="component" value="Unassembled WGS sequence"/>
</dbReference>
<dbReference type="AlphaFoldDB" id="M0QIX6"/>
<feature type="transmembrane region" description="Helical" evidence="2">
    <location>
        <begin position="34"/>
        <end position="54"/>
    </location>
</feature>